<evidence type="ECO:0000313" key="1">
    <source>
        <dbReference type="Proteomes" id="UP000095283"/>
    </source>
</evidence>
<dbReference type="Proteomes" id="UP000095283">
    <property type="component" value="Unplaced"/>
</dbReference>
<protein>
    <submittedName>
        <fullName evidence="2">Ovule protein</fullName>
    </submittedName>
</protein>
<evidence type="ECO:0000313" key="2">
    <source>
        <dbReference type="WBParaSite" id="Hba_02559"/>
    </source>
</evidence>
<accession>A0A1I7WCU4</accession>
<sequence>MWNIIIRHIRGARYVSNITQLIHKEFNRITPCKTFSYNVSQKRSIVFKMGNETPSRVVGYYVVRHVNSLVHGESTLTNTEANICMFRTLNSVFLYDLMIYH</sequence>
<proteinExistence type="predicted"/>
<dbReference type="WBParaSite" id="Hba_02559">
    <property type="protein sequence ID" value="Hba_02559"/>
    <property type="gene ID" value="Hba_02559"/>
</dbReference>
<name>A0A1I7WCU4_HETBA</name>
<organism evidence="1 2">
    <name type="scientific">Heterorhabditis bacteriophora</name>
    <name type="common">Entomopathogenic nematode worm</name>
    <dbReference type="NCBI Taxonomy" id="37862"/>
    <lineage>
        <taxon>Eukaryota</taxon>
        <taxon>Metazoa</taxon>
        <taxon>Ecdysozoa</taxon>
        <taxon>Nematoda</taxon>
        <taxon>Chromadorea</taxon>
        <taxon>Rhabditida</taxon>
        <taxon>Rhabditina</taxon>
        <taxon>Rhabditomorpha</taxon>
        <taxon>Strongyloidea</taxon>
        <taxon>Heterorhabditidae</taxon>
        <taxon>Heterorhabditis</taxon>
    </lineage>
</organism>
<keyword evidence="1" id="KW-1185">Reference proteome</keyword>
<reference evidence="2" key="1">
    <citation type="submission" date="2016-11" db="UniProtKB">
        <authorList>
            <consortium name="WormBaseParasite"/>
        </authorList>
    </citation>
    <scope>IDENTIFICATION</scope>
</reference>
<dbReference type="AlphaFoldDB" id="A0A1I7WCU4"/>